<dbReference type="GO" id="GO:0016874">
    <property type="term" value="F:ligase activity"/>
    <property type="evidence" value="ECO:0007669"/>
    <property type="project" value="UniProtKB-KW"/>
</dbReference>
<dbReference type="Gene3D" id="3.40.50.12780">
    <property type="entry name" value="N-terminal domain of ligase-like"/>
    <property type="match status" value="1"/>
</dbReference>
<dbReference type="Proteomes" id="UP001642260">
    <property type="component" value="Unassembled WGS sequence"/>
</dbReference>
<dbReference type="InterPro" id="IPR045851">
    <property type="entry name" value="AMP-bd_C_sf"/>
</dbReference>
<dbReference type="InterPro" id="IPR020845">
    <property type="entry name" value="AMP-binding_CS"/>
</dbReference>
<dbReference type="EMBL" id="CAKOAT010197376">
    <property type="protein sequence ID" value="CAH8354664.1"/>
    <property type="molecule type" value="Genomic_DNA"/>
</dbReference>
<dbReference type="PANTHER" id="PTHR43859">
    <property type="entry name" value="ACYL-ACTIVATING ENZYME"/>
    <property type="match status" value="1"/>
</dbReference>
<dbReference type="PANTHER" id="PTHR43859:SF53">
    <property type="entry name" value="ACYL-ACTIVATING ENZYME 4-RELATED"/>
    <property type="match status" value="1"/>
</dbReference>
<dbReference type="AlphaFoldDB" id="A0ABC8K9Y5"/>
<keyword evidence="2" id="KW-0436">Ligase</keyword>
<evidence type="ECO:0000256" key="1">
    <source>
        <dbReference type="ARBA" id="ARBA00006432"/>
    </source>
</evidence>
<evidence type="ECO:0008006" key="7">
    <source>
        <dbReference type="Google" id="ProtNLM"/>
    </source>
</evidence>
<dbReference type="Gene3D" id="3.30.300.30">
    <property type="match status" value="1"/>
</dbReference>
<feature type="domain" description="AMP-binding enzyme C-terminal" evidence="4">
    <location>
        <begin position="454"/>
        <end position="531"/>
    </location>
</feature>
<sequence>MELLLPHPSNSSPLTVLGFLERAASIYGDSPSLLHTTTVRTWSETHSRCLRIASTLSSSSLGINRGQVVSVIGPNVPSVYELQFAVPMSGAILNNINPRLDANALSALLRHSETKLVFVDHHSSSLVLEAVSFLSKNEEKPRLILLQDDVNTTSSSNVEFLDTYEGVMERGDETFKWIRPNSEWNPMVLNYTSGTTSSPKGVVLSHRAVFMSTINSLLDWSMPNRPVYLWTLPMFHANGWSYTWGTAAVGATNICLRRVDAKTIYELIDKHHVTHMCAAPTVLNMLTNYQARRQLKKPVRVMTAGASPPETVISSAESLGFDVGHGYGLTETGCLNVSCAWKPEWDGLRECERAKVKSRQGVRTAVFAEVDVRDTVTGESVKHDGVTVGEIVFRGGSVMLGYYKDPEGTAASMREDGWFYTGDMGVMHSDGYLEVKDRSKDVIICGGENISSTEVETVLCTNPVVKEAAVVAKPDKMWGETPCAFVSLKCHDGVVVSEREIREFCKRKLPKYMVPRDVVIQEELPKTSTGKIQKFVLRQMAKSMP</sequence>
<accession>A0ABC8K9Y5</accession>
<evidence type="ECO:0000259" key="4">
    <source>
        <dbReference type="Pfam" id="PF13193"/>
    </source>
</evidence>
<keyword evidence="6" id="KW-1185">Reference proteome</keyword>
<feature type="domain" description="AMP-dependent synthetase/ligase" evidence="3">
    <location>
        <begin position="20"/>
        <end position="403"/>
    </location>
</feature>
<dbReference type="SUPFAM" id="SSF56801">
    <property type="entry name" value="Acetyl-CoA synthetase-like"/>
    <property type="match status" value="1"/>
</dbReference>
<evidence type="ECO:0000256" key="2">
    <source>
        <dbReference type="ARBA" id="ARBA00022598"/>
    </source>
</evidence>
<dbReference type="FunFam" id="3.30.300.30:FF:000008">
    <property type="entry name" value="2,3-dihydroxybenzoate-AMP ligase"/>
    <property type="match status" value="1"/>
</dbReference>
<organism evidence="5 6">
    <name type="scientific">Eruca vesicaria subsp. sativa</name>
    <name type="common">Garden rocket</name>
    <name type="synonym">Eruca sativa</name>
    <dbReference type="NCBI Taxonomy" id="29727"/>
    <lineage>
        <taxon>Eukaryota</taxon>
        <taxon>Viridiplantae</taxon>
        <taxon>Streptophyta</taxon>
        <taxon>Embryophyta</taxon>
        <taxon>Tracheophyta</taxon>
        <taxon>Spermatophyta</taxon>
        <taxon>Magnoliopsida</taxon>
        <taxon>eudicotyledons</taxon>
        <taxon>Gunneridae</taxon>
        <taxon>Pentapetalae</taxon>
        <taxon>rosids</taxon>
        <taxon>malvids</taxon>
        <taxon>Brassicales</taxon>
        <taxon>Brassicaceae</taxon>
        <taxon>Brassiceae</taxon>
        <taxon>Eruca</taxon>
    </lineage>
</organism>
<name>A0ABC8K9Y5_ERUVS</name>
<comment type="caution">
    <text evidence="5">The sequence shown here is derived from an EMBL/GenBank/DDBJ whole genome shotgun (WGS) entry which is preliminary data.</text>
</comment>
<dbReference type="Pfam" id="PF00501">
    <property type="entry name" value="AMP-binding"/>
    <property type="match status" value="1"/>
</dbReference>
<dbReference type="CDD" id="cd12118">
    <property type="entry name" value="ttLC_FACS_AEE21_like"/>
    <property type="match status" value="1"/>
</dbReference>
<evidence type="ECO:0000313" key="6">
    <source>
        <dbReference type="Proteomes" id="UP001642260"/>
    </source>
</evidence>
<dbReference type="InterPro" id="IPR000873">
    <property type="entry name" value="AMP-dep_synth/lig_dom"/>
</dbReference>
<dbReference type="InterPro" id="IPR042099">
    <property type="entry name" value="ANL_N_sf"/>
</dbReference>
<dbReference type="PROSITE" id="PS00455">
    <property type="entry name" value="AMP_BINDING"/>
    <property type="match status" value="1"/>
</dbReference>
<gene>
    <name evidence="5" type="ORF">ERUC_LOCUS20419</name>
</gene>
<dbReference type="Pfam" id="PF13193">
    <property type="entry name" value="AMP-binding_C"/>
    <property type="match status" value="1"/>
</dbReference>
<dbReference type="InterPro" id="IPR025110">
    <property type="entry name" value="AMP-bd_C"/>
</dbReference>
<evidence type="ECO:0000313" key="5">
    <source>
        <dbReference type="EMBL" id="CAH8354664.1"/>
    </source>
</evidence>
<proteinExistence type="inferred from homology"/>
<comment type="similarity">
    <text evidence="1">Belongs to the ATP-dependent AMP-binding enzyme family.</text>
</comment>
<reference evidence="5 6" key="1">
    <citation type="submission" date="2022-03" db="EMBL/GenBank/DDBJ databases">
        <authorList>
            <person name="Macdonald S."/>
            <person name="Ahmed S."/>
            <person name="Newling K."/>
        </authorList>
    </citation>
    <scope>NUCLEOTIDE SEQUENCE [LARGE SCALE GENOMIC DNA]</scope>
</reference>
<protein>
    <recommendedName>
        <fullName evidence="7">4-coumarate--CoA ligase</fullName>
    </recommendedName>
</protein>
<evidence type="ECO:0000259" key="3">
    <source>
        <dbReference type="Pfam" id="PF00501"/>
    </source>
</evidence>